<dbReference type="PROSITE" id="PS50082">
    <property type="entry name" value="WD_REPEATS_2"/>
    <property type="match status" value="2"/>
</dbReference>
<dbReference type="OrthoDB" id="10251741at2759"/>
<dbReference type="SMART" id="SM00320">
    <property type="entry name" value="WD40"/>
    <property type="match status" value="11"/>
</dbReference>
<evidence type="ECO:0000256" key="2">
    <source>
        <dbReference type="SAM" id="Coils"/>
    </source>
</evidence>
<accession>A0A1Y1IEK0</accession>
<dbReference type="PANTHER" id="PTHR32215:SF15">
    <property type="entry name" value="CILIA- AND FLAGELLA-ASSOCIATED PROTEIN 57"/>
    <property type="match status" value="1"/>
</dbReference>
<keyword evidence="5" id="KW-1185">Reference proteome</keyword>
<dbReference type="InterPro" id="IPR052993">
    <property type="entry name" value="CFA-57"/>
</dbReference>
<feature type="compositionally biased region" description="Basic and acidic residues" evidence="3">
    <location>
        <begin position="1459"/>
        <end position="1472"/>
    </location>
</feature>
<evidence type="ECO:0000256" key="3">
    <source>
        <dbReference type="SAM" id="MobiDB-lite"/>
    </source>
</evidence>
<feature type="coiled-coil region" evidence="2">
    <location>
        <begin position="958"/>
        <end position="999"/>
    </location>
</feature>
<feature type="compositionally biased region" description="Basic residues" evidence="3">
    <location>
        <begin position="1473"/>
        <end position="1484"/>
    </location>
</feature>
<feature type="compositionally biased region" description="Low complexity" evidence="3">
    <location>
        <begin position="1332"/>
        <end position="1346"/>
    </location>
</feature>
<feature type="compositionally biased region" description="Low complexity" evidence="3">
    <location>
        <begin position="566"/>
        <end position="578"/>
    </location>
</feature>
<feature type="compositionally biased region" description="Polar residues" evidence="3">
    <location>
        <begin position="1522"/>
        <end position="1542"/>
    </location>
</feature>
<dbReference type="Proteomes" id="UP000054558">
    <property type="component" value="Unassembled WGS sequence"/>
</dbReference>
<reference evidence="4 5" key="1">
    <citation type="journal article" date="2014" name="Nat. Commun.">
        <title>Klebsormidium flaccidum genome reveals primary factors for plant terrestrial adaptation.</title>
        <authorList>
            <person name="Hori K."/>
            <person name="Maruyama F."/>
            <person name="Fujisawa T."/>
            <person name="Togashi T."/>
            <person name="Yamamoto N."/>
            <person name="Seo M."/>
            <person name="Sato S."/>
            <person name="Yamada T."/>
            <person name="Mori H."/>
            <person name="Tajima N."/>
            <person name="Moriyama T."/>
            <person name="Ikeuchi M."/>
            <person name="Watanabe M."/>
            <person name="Wada H."/>
            <person name="Kobayashi K."/>
            <person name="Saito M."/>
            <person name="Masuda T."/>
            <person name="Sasaki-Sekimoto Y."/>
            <person name="Mashiguchi K."/>
            <person name="Awai K."/>
            <person name="Shimojima M."/>
            <person name="Masuda S."/>
            <person name="Iwai M."/>
            <person name="Nobusawa T."/>
            <person name="Narise T."/>
            <person name="Kondo S."/>
            <person name="Saito H."/>
            <person name="Sato R."/>
            <person name="Murakawa M."/>
            <person name="Ihara Y."/>
            <person name="Oshima-Yamada Y."/>
            <person name="Ohtaka K."/>
            <person name="Satoh M."/>
            <person name="Sonobe K."/>
            <person name="Ishii M."/>
            <person name="Ohtani R."/>
            <person name="Kanamori-Sato M."/>
            <person name="Honoki R."/>
            <person name="Miyazaki D."/>
            <person name="Mochizuki H."/>
            <person name="Umetsu J."/>
            <person name="Higashi K."/>
            <person name="Shibata D."/>
            <person name="Kamiya Y."/>
            <person name="Sato N."/>
            <person name="Nakamura Y."/>
            <person name="Tabata S."/>
            <person name="Ida S."/>
            <person name="Kurokawa K."/>
            <person name="Ohta H."/>
        </authorList>
    </citation>
    <scope>NUCLEOTIDE SEQUENCE [LARGE SCALE GENOMIC DNA]</scope>
    <source>
        <strain evidence="4 5">NIES-2285</strain>
    </source>
</reference>
<dbReference type="SUPFAM" id="SSF63829">
    <property type="entry name" value="Calcium-dependent phosphotriesterase"/>
    <property type="match status" value="1"/>
</dbReference>
<feature type="region of interest" description="Disordered" evidence="3">
    <location>
        <begin position="1246"/>
        <end position="1373"/>
    </location>
</feature>
<evidence type="ECO:0000256" key="1">
    <source>
        <dbReference type="PROSITE-ProRule" id="PRU00221"/>
    </source>
</evidence>
<dbReference type="EMBL" id="DF237464">
    <property type="protein sequence ID" value="GAQ89374.1"/>
    <property type="molecule type" value="Genomic_DNA"/>
</dbReference>
<dbReference type="PROSITE" id="PS50294">
    <property type="entry name" value="WD_REPEATS_REGION"/>
    <property type="match status" value="2"/>
</dbReference>
<dbReference type="InterPro" id="IPR015943">
    <property type="entry name" value="WD40/YVTN_repeat-like_dom_sf"/>
</dbReference>
<evidence type="ECO:0000313" key="5">
    <source>
        <dbReference type="Proteomes" id="UP000054558"/>
    </source>
</evidence>
<feature type="region of interest" description="Disordered" evidence="3">
    <location>
        <begin position="1450"/>
        <end position="1542"/>
    </location>
</feature>
<dbReference type="Pfam" id="PF00400">
    <property type="entry name" value="WD40"/>
    <property type="match status" value="2"/>
</dbReference>
<feature type="compositionally biased region" description="Low complexity" evidence="3">
    <location>
        <begin position="1311"/>
        <end position="1321"/>
    </location>
</feature>
<evidence type="ECO:0000313" key="4">
    <source>
        <dbReference type="EMBL" id="GAQ89374.1"/>
    </source>
</evidence>
<gene>
    <name evidence="4" type="ORF">KFL_005150070</name>
</gene>
<name>A0A1Y1IEK0_KLENI</name>
<organism evidence="4 5">
    <name type="scientific">Klebsormidium nitens</name>
    <name type="common">Green alga</name>
    <name type="synonym">Ulothrix nitens</name>
    <dbReference type="NCBI Taxonomy" id="105231"/>
    <lineage>
        <taxon>Eukaryota</taxon>
        <taxon>Viridiplantae</taxon>
        <taxon>Streptophyta</taxon>
        <taxon>Klebsormidiophyceae</taxon>
        <taxon>Klebsormidiales</taxon>
        <taxon>Klebsormidiaceae</taxon>
        <taxon>Klebsormidium</taxon>
    </lineage>
</organism>
<feature type="compositionally biased region" description="Polar residues" evidence="3">
    <location>
        <begin position="204"/>
        <end position="215"/>
    </location>
</feature>
<sequence>MEGAFLEPIHAFGFGGPRGPGRPCQLGCVSEATTVYGTGKVLAFYSEERSPPLQFTTGNANVEAITAVVVSPNGKLVAACEKVRGAGQVTIYDCRSHQKVKTLQTAYMGDFTACAFSPDGESLVTVANDEAATLTCWNLPKSKVLASASVGSDVVRVSFNKKEPTELATTGARVFKLWRWNDKGLKAVSVAGMAPPPRSLGGTHRQSSACSTPRSATMMRTPATQKVLPDYTDHAWLVDGTLAVANRDGVVFLIAEGQVQQRLNHNGPIYCLAATAHGFLAGSVLGRLLLYKAPANDVASGEWSKQELPAGRGQASLSCIALDPAEASAKVVLEGESVLSVSLTAMDAEQDSSKVFTPMLTGFHSGDVLGLDVCPRRCLLASVSADQSLRVWDYKNWTAELVHMLEEEPRAVAFNPWGYQLLVALPQRVLVYYVLVNKLQVTAELTLRDCSKLKYSPSGHLAAAATPRELTVYSALDWTPLVAFKGHSKPVSSLCWSADSLYLVSADAHGTVYSWSMERLARAEESVIKGSDYTCVLYNHDRTALLACGASTPLRVFDTGKQLAAAEGGQPGPEALAPHASLRREGSSVPASASFGSHSSEALQRAGGALSSRNLERGRAGPPVAAVSPIIRTNIVSEHFGGHSATVWMAGLFSRALLATGARNGALSLRQYPLASDGSRASPELFLHGGPLTGLCCVESAGLVFSAGVDGIVFVAAVAGHRDAAPDQAAQATAAPMVGGEEAPTDALVLVKKSTLQKEEREKEELRWSLQKLSDEAAYKLHRVEQDAAARLREHDEVAERAELGLRQTVKEHEKAAMEAEERYQTTLAVERQHKEDAVKEATQRGDIKLLREARRADGLEAELGVLRRELESRVAAKLAEHQAATEGVLEQHRAYEAKLLAEIDKLHREAASKLRKAETQLVEEFEINEEELHNVMTRARTEYETQVQRTFEARGQAIFERNKAAEAEGRKIRLEQEVRERQEQARKLELENAVLRDKIGVLEAHRRDTDQLLLEKEDEILRMRKTIGEHEAYAMIRDTKIRKLESTEEPLKAENAAQKQKLAEAEEREAAFAAEFWTWQEAQRFLKAKVAAQEREMEALRGAVHAKERYIDLFTADLCKVVRDQDSAEWPRCIKALYAAYVDDNRSAAVAEARVADDEILRQKRCLERFVKVLKDAIARTEEKTRADMERIRGENVVLLGNLADTSRKVATLQALLRQQQARVAHSRAIQRQLTQKLRDLDPAAAHGSLRGGPVAWGTGGGDFDDPESGEGLENEESLAEQGASEWGQWAGRADAKAPGRTSELQKASPEQALAELANPLPLPRLPHFGPAPARGALAASASAGQTDKDRHKRPTVAPRRLISTPSAGQEGMIVRPTTALAAPVSPPALVDWRPGTAVTQGRPLETSLSESNLAPAKVLAGRSTRLGQSPSFGRLAKGLALVQPGLASAVSQGDVGSSRRGDGEQSERSHAFRRATSLRRKSLQTTDKANAELEVQNATSMRRLPSSRQSTESTEIEVQEATSMTKSTSSRQSVESTDNY</sequence>
<feature type="compositionally biased region" description="Polar residues" evidence="3">
    <location>
        <begin position="1498"/>
        <end position="1515"/>
    </location>
</feature>
<keyword evidence="1" id="KW-0853">WD repeat</keyword>
<feature type="compositionally biased region" description="Acidic residues" evidence="3">
    <location>
        <begin position="1264"/>
        <end position="1280"/>
    </location>
</feature>
<feature type="coiled-coil region" evidence="2">
    <location>
        <begin position="1049"/>
        <end position="1104"/>
    </location>
</feature>
<protein>
    <submittedName>
        <fullName evidence="4">Uncharacterized protein</fullName>
    </submittedName>
</protein>
<dbReference type="OMA" id="LTHMCHH"/>
<feature type="repeat" description="WD" evidence="1">
    <location>
        <begin position="361"/>
        <end position="396"/>
    </location>
</feature>
<feature type="region of interest" description="Disordered" evidence="3">
    <location>
        <begin position="566"/>
        <end position="597"/>
    </location>
</feature>
<proteinExistence type="predicted"/>
<dbReference type="Gene3D" id="2.130.10.10">
    <property type="entry name" value="YVTN repeat-like/Quinoprotein amine dehydrogenase"/>
    <property type="match status" value="2"/>
</dbReference>
<dbReference type="InterPro" id="IPR001680">
    <property type="entry name" value="WD40_rpt"/>
</dbReference>
<dbReference type="PANTHER" id="PTHR32215">
    <property type="entry name" value="CILIA- AND FLAGELLA-ASSOCIATED PROTEIN 57"/>
    <property type="match status" value="1"/>
</dbReference>
<dbReference type="InterPro" id="IPR036322">
    <property type="entry name" value="WD40_repeat_dom_sf"/>
</dbReference>
<feature type="repeat" description="WD" evidence="1">
    <location>
        <begin position="484"/>
        <end position="525"/>
    </location>
</feature>
<feature type="region of interest" description="Disordered" evidence="3">
    <location>
        <begin position="195"/>
        <end position="219"/>
    </location>
</feature>
<keyword evidence="2" id="KW-0175">Coiled coil</keyword>
<dbReference type="SUPFAM" id="SSF50978">
    <property type="entry name" value="WD40 repeat-like"/>
    <property type="match status" value="1"/>
</dbReference>